<accession>A0A1I0GLH1</accession>
<evidence type="ECO:0000313" key="7">
    <source>
        <dbReference type="Proteomes" id="UP000199568"/>
    </source>
</evidence>
<feature type="transmembrane region" description="Helical" evidence="5">
    <location>
        <begin position="124"/>
        <end position="149"/>
    </location>
</feature>
<evidence type="ECO:0000256" key="1">
    <source>
        <dbReference type="ARBA" id="ARBA00004141"/>
    </source>
</evidence>
<keyword evidence="4 5" id="KW-0472">Membrane</keyword>
<gene>
    <name evidence="6" type="ORF">SAMN05660297_03257</name>
</gene>
<dbReference type="OrthoDB" id="1954570at2"/>
<protein>
    <submittedName>
        <fullName evidence="6">Colicin V production protein</fullName>
    </submittedName>
</protein>
<dbReference type="InterPro" id="IPR003825">
    <property type="entry name" value="Colicin-V_CvpA"/>
</dbReference>
<dbReference type="RefSeq" id="WP_090446442.1">
    <property type="nucleotide sequence ID" value="NZ_FOHU01000023.1"/>
</dbReference>
<name>A0A1I0GLH1_9FIRM</name>
<dbReference type="Pfam" id="PF02674">
    <property type="entry name" value="Colicin_V"/>
    <property type="match status" value="2"/>
</dbReference>
<dbReference type="PANTHER" id="PTHR37306:SF1">
    <property type="entry name" value="COLICIN V PRODUCTION PROTEIN"/>
    <property type="match status" value="1"/>
</dbReference>
<organism evidence="6 7">
    <name type="scientific">Natronincola peptidivorans</name>
    <dbReference type="NCBI Taxonomy" id="426128"/>
    <lineage>
        <taxon>Bacteria</taxon>
        <taxon>Bacillati</taxon>
        <taxon>Bacillota</taxon>
        <taxon>Clostridia</taxon>
        <taxon>Peptostreptococcales</taxon>
        <taxon>Natronincolaceae</taxon>
        <taxon>Natronincola</taxon>
    </lineage>
</organism>
<evidence type="ECO:0000313" key="6">
    <source>
        <dbReference type="EMBL" id="SET71833.1"/>
    </source>
</evidence>
<dbReference type="Proteomes" id="UP000199568">
    <property type="component" value="Unassembled WGS sequence"/>
</dbReference>
<sequence>MMWFDLLMVVIVVLSSIGGYRKGFILTMFSFGSYIIAFFVAKVYHLQLAAWIRSTPTLMEGIQNFIGKNINLDFLQIDELKEGAFIKLPVFLEEYILKEIPVEAYAQQTIEVLKGQVVNTMLTFFINTISMIILFVLARTIILIIGHLANEVFELPVLNTVNGLAGGVLGFARGFAIILIFVLIMIPIAMANLEGFVAKGMQESNMLPIFSQHLLSYLSISVGLRPLIA</sequence>
<dbReference type="EMBL" id="FOHU01000023">
    <property type="protein sequence ID" value="SET71833.1"/>
    <property type="molecule type" value="Genomic_DNA"/>
</dbReference>
<comment type="subcellular location">
    <subcellularLocation>
        <location evidence="1">Membrane</location>
        <topology evidence="1">Multi-pass membrane protein</topology>
    </subcellularLocation>
</comment>
<keyword evidence="3 5" id="KW-1133">Transmembrane helix</keyword>
<dbReference type="AlphaFoldDB" id="A0A1I0GLH1"/>
<feature type="transmembrane region" description="Helical" evidence="5">
    <location>
        <begin position="169"/>
        <end position="193"/>
    </location>
</feature>
<dbReference type="GO" id="GO:0009403">
    <property type="term" value="P:toxin biosynthetic process"/>
    <property type="evidence" value="ECO:0007669"/>
    <property type="project" value="InterPro"/>
</dbReference>
<dbReference type="PANTHER" id="PTHR37306">
    <property type="entry name" value="COLICIN V PRODUCTION PROTEIN"/>
    <property type="match status" value="1"/>
</dbReference>
<reference evidence="6 7" key="1">
    <citation type="submission" date="2016-10" db="EMBL/GenBank/DDBJ databases">
        <authorList>
            <person name="de Groot N.N."/>
        </authorList>
    </citation>
    <scope>NUCLEOTIDE SEQUENCE [LARGE SCALE GENOMIC DNA]</scope>
    <source>
        <strain evidence="6 7">DSM 18979</strain>
    </source>
</reference>
<dbReference type="STRING" id="426128.SAMN05660297_03257"/>
<keyword evidence="2 5" id="KW-0812">Transmembrane</keyword>
<dbReference type="GO" id="GO:0016020">
    <property type="term" value="C:membrane"/>
    <property type="evidence" value="ECO:0007669"/>
    <property type="project" value="UniProtKB-SubCell"/>
</dbReference>
<evidence type="ECO:0000256" key="3">
    <source>
        <dbReference type="ARBA" id="ARBA00022989"/>
    </source>
</evidence>
<evidence type="ECO:0000256" key="2">
    <source>
        <dbReference type="ARBA" id="ARBA00022692"/>
    </source>
</evidence>
<evidence type="ECO:0000256" key="5">
    <source>
        <dbReference type="SAM" id="Phobius"/>
    </source>
</evidence>
<proteinExistence type="predicted"/>
<keyword evidence="7" id="KW-1185">Reference proteome</keyword>
<evidence type="ECO:0000256" key="4">
    <source>
        <dbReference type="ARBA" id="ARBA00023136"/>
    </source>
</evidence>
<feature type="transmembrane region" description="Helical" evidence="5">
    <location>
        <begin position="31"/>
        <end position="52"/>
    </location>
</feature>